<dbReference type="GO" id="GO:0046983">
    <property type="term" value="F:protein dimerization activity"/>
    <property type="evidence" value="ECO:0007669"/>
    <property type="project" value="InterPro"/>
</dbReference>
<feature type="domain" description="DNA-directed RNA polymerase RpoA/D/Rpb3-type" evidence="12">
    <location>
        <begin position="21"/>
        <end position="231"/>
    </location>
</feature>
<organism evidence="13 14">
    <name type="scientific">Alkalitalea saponilacus</name>
    <dbReference type="NCBI Taxonomy" id="889453"/>
    <lineage>
        <taxon>Bacteria</taxon>
        <taxon>Pseudomonadati</taxon>
        <taxon>Bacteroidota</taxon>
        <taxon>Bacteroidia</taxon>
        <taxon>Marinilabiliales</taxon>
        <taxon>Marinilabiliaceae</taxon>
        <taxon>Alkalitalea</taxon>
    </lineage>
</organism>
<keyword evidence="6 11" id="KW-0548">Nucleotidyltransferase</keyword>
<comment type="catalytic activity">
    <reaction evidence="10 11">
        <text>RNA(n) + a ribonucleoside 5'-triphosphate = RNA(n+1) + diphosphate</text>
        <dbReference type="Rhea" id="RHEA:21248"/>
        <dbReference type="Rhea" id="RHEA-COMP:14527"/>
        <dbReference type="Rhea" id="RHEA-COMP:17342"/>
        <dbReference type="ChEBI" id="CHEBI:33019"/>
        <dbReference type="ChEBI" id="CHEBI:61557"/>
        <dbReference type="ChEBI" id="CHEBI:140395"/>
        <dbReference type="EC" id="2.7.7.6"/>
    </reaction>
</comment>
<evidence type="ECO:0000256" key="11">
    <source>
        <dbReference type="HAMAP-Rule" id="MF_00059"/>
    </source>
</evidence>
<dbReference type="NCBIfam" id="NF003513">
    <property type="entry name" value="PRK05182.1-2"/>
    <property type="match status" value="1"/>
</dbReference>
<dbReference type="InterPro" id="IPR036643">
    <property type="entry name" value="RNApol_insert_sf"/>
</dbReference>
<dbReference type="NCBIfam" id="NF003516">
    <property type="entry name" value="PRK05182.2-2"/>
    <property type="match status" value="1"/>
</dbReference>
<dbReference type="GO" id="GO:0000428">
    <property type="term" value="C:DNA-directed RNA polymerase complex"/>
    <property type="evidence" value="ECO:0007669"/>
    <property type="project" value="UniProtKB-KW"/>
</dbReference>
<comment type="similarity">
    <text evidence="1 11">Belongs to the RNA polymerase alpha chain family.</text>
</comment>
<evidence type="ECO:0000259" key="12">
    <source>
        <dbReference type="SMART" id="SM00662"/>
    </source>
</evidence>
<dbReference type="InterPro" id="IPR011260">
    <property type="entry name" value="RNAP_asu_C"/>
</dbReference>
<dbReference type="HAMAP" id="MF_00059">
    <property type="entry name" value="RNApol_bact_RpoA"/>
    <property type="match status" value="1"/>
</dbReference>
<dbReference type="FunFam" id="2.170.120.12:FF:000001">
    <property type="entry name" value="DNA-directed RNA polymerase subunit alpha"/>
    <property type="match status" value="1"/>
</dbReference>
<dbReference type="InterPro" id="IPR011262">
    <property type="entry name" value="DNA-dir_RNA_pol_insert"/>
</dbReference>
<comment type="function">
    <text evidence="11">DNA-dependent RNA polymerase catalyzes the transcription of DNA into RNA using the four ribonucleoside triphosphates as substrates.</text>
</comment>
<proteinExistence type="inferred from homology"/>
<dbReference type="STRING" id="889453.SAMN03080601_02599"/>
<dbReference type="Pfam" id="PF03118">
    <property type="entry name" value="RNA_pol_A_CTD"/>
    <property type="match status" value="1"/>
</dbReference>
<feature type="region of interest" description="Alpha C-terminal domain (alpha-CTD)" evidence="11">
    <location>
        <begin position="253"/>
        <end position="330"/>
    </location>
</feature>
<evidence type="ECO:0000256" key="2">
    <source>
        <dbReference type="ARBA" id="ARBA00012418"/>
    </source>
</evidence>
<dbReference type="AlphaFoldDB" id="A0A1T5HQD8"/>
<dbReference type="NCBIfam" id="TIGR02027">
    <property type="entry name" value="rpoA"/>
    <property type="match status" value="1"/>
</dbReference>
<name>A0A1T5HQD8_9BACT</name>
<evidence type="ECO:0000256" key="3">
    <source>
        <dbReference type="ARBA" id="ARBA00015972"/>
    </source>
</evidence>
<gene>
    <name evidence="11" type="primary">rpoA</name>
    <name evidence="13" type="ORF">SAMN03080601_02599</name>
</gene>
<comment type="domain">
    <text evidence="11">The N-terminal domain is essential for RNAP assembly and basal transcription, whereas the C-terminal domain is involved in interaction with transcriptional regulators and with upstream promoter elements.</text>
</comment>
<dbReference type="RefSeq" id="WP_079558302.1">
    <property type="nucleotide sequence ID" value="NZ_CP021904.1"/>
</dbReference>
<evidence type="ECO:0000256" key="6">
    <source>
        <dbReference type="ARBA" id="ARBA00022695"/>
    </source>
</evidence>
<evidence type="ECO:0000256" key="4">
    <source>
        <dbReference type="ARBA" id="ARBA00022478"/>
    </source>
</evidence>
<dbReference type="NCBIfam" id="NF003519">
    <property type="entry name" value="PRK05182.2-5"/>
    <property type="match status" value="1"/>
</dbReference>
<dbReference type="OrthoDB" id="9805706at2"/>
<dbReference type="SUPFAM" id="SSF56553">
    <property type="entry name" value="Insert subdomain of RNA polymerase alpha subunit"/>
    <property type="match status" value="1"/>
</dbReference>
<comment type="subunit">
    <text evidence="11">Homodimer. The RNAP catalytic core consists of 2 alpha, 1 beta, 1 beta' and 1 omega subunit. When a sigma factor is associated with the core the holoenzyme is formed, which can initiate transcription.</text>
</comment>
<dbReference type="Gene3D" id="1.10.150.20">
    <property type="entry name" value="5' to 3' exonuclease, C-terminal subdomain"/>
    <property type="match status" value="1"/>
</dbReference>
<evidence type="ECO:0000256" key="10">
    <source>
        <dbReference type="ARBA" id="ARBA00048552"/>
    </source>
</evidence>
<dbReference type="InterPro" id="IPR011773">
    <property type="entry name" value="DNA-dir_RpoA"/>
</dbReference>
<dbReference type="GO" id="GO:0003899">
    <property type="term" value="F:DNA-directed RNA polymerase activity"/>
    <property type="evidence" value="ECO:0007669"/>
    <property type="project" value="UniProtKB-UniRule"/>
</dbReference>
<evidence type="ECO:0000256" key="5">
    <source>
        <dbReference type="ARBA" id="ARBA00022679"/>
    </source>
</evidence>
<dbReference type="GO" id="GO:0003677">
    <property type="term" value="F:DNA binding"/>
    <property type="evidence" value="ECO:0007669"/>
    <property type="project" value="UniProtKB-UniRule"/>
</dbReference>
<protein>
    <recommendedName>
        <fullName evidence="3 11">DNA-directed RNA polymerase subunit alpha</fullName>
        <shortName evidence="11">RNAP subunit alpha</shortName>
        <ecNumber evidence="2 11">2.7.7.6</ecNumber>
    </recommendedName>
    <alternativeName>
        <fullName evidence="9 11">RNA polymerase subunit alpha</fullName>
    </alternativeName>
    <alternativeName>
        <fullName evidence="8 11">Transcriptase subunit alpha</fullName>
    </alternativeName>
</protein>
<dbReference type="Pfam" id="PF01000">
    <property type="entry name" value="RNA_pol_A_bac"/>
    <property type="match status" value="1"/>
</dbReference>
<accession>A0A1T5HQD8</accession>
<evidence type="ECO:0000256" key="1">
    <source>
        <dbReference type="ARBA" id="ARBA00007123"/>
    </source>
</evidence>
<dbReference type="SUPFAM" id="SSF55257">
    <property type="entry name" value="RBP11-like subunits of RNA polymerase"/>
    <property type="match status" value="1"/>
</dbReference>
<dbReference type="EC" id="2.7.7.6" evidence="2 11"/>
<keyword evidence="14" id="KW-1185">Reference proteome</keyword>
<dbReference type="Gene3D" id="3.30.1360.10">
    <property type="entry name" value="RNA polymerase, RBP11-like subunit"/>
    <property type="match status" value="1"/>
</dbReference>
<reference evidence="13 14" key="1">
    <citation type="submission" date="2017-02" db="EMBL/GenBank/DDBJ databases">
        <authorList>
            <person name="Peterson S.W."/>
        </authorList>
    </citation>
    <scope>NUCLEOTIDE SEQUENCE [LARGE SCALE GENOMIC DNA]</scope>
    <source>
        <strain evidence="13 14">DSM 24412</strain>
    </source>
</reference>
<dbReference type="GO" id="GO:0006351">
    <property type="term" value="P:DNA-templated transcription"/>
    <property type="evidence" value="ECO:0007669"/>
    <property type="project" value="UniProtKB-UniRule"/>
</dbReference>
<dbReference type="GO" id="GO:0005737">
    <property type="term" value="C:cytoplasm"/>
    <property type="evidence" value="ECO:0007669"/>
    <property type="project" value="UniProtKB-ARBA"/>
</dbReference>
<dbReference type="EMBL" id="FUYV01000016">
    <property type="protein sequence ID" value="SKC22852.1"/>
    <property type="molecule type" value="Genomic_DNA"/>
</dbReference>
<evidence type="ECO:0000256" key="9">
    <source>
        <dbReference type="ARBA" id="ARBA00033070"/>
    </source>
</evidence>
<evidence type="ECO:0000313" key="13">
    <source>
        <dbReference type="EMBL" id="SKC22852.1"/>
    </source>
</evidence>
<keyword evidence="7 11" id="KW-0804">Transcription</keyword>
<dbReference type="SMART" id="SM00662">
    <property type="entry name" value="RPOLD"/>
    <property type="match status" value="1"/>
</dbReference>
<dbReference type="InterPro" id="IPR036603">
    <property type="entry name" value="RBP11-like"/>
</dbReference>
<keyword evidence="4 11" id="KW-0240">DNA-directed RNA polymerase</keyword>
<evidence type="ECO:0000313" key="14">
    <source>
        <dbReference type="Proteomes" id="UP000191055"/>
    </source>
</evidence>
<dbReference type="CDD" id="cd06928">
    <property type="entry name" value="RNAP_alpha_NTD"/>
    <property type="match status" value="1"/>
</dbReference>
<dbReference type="InterPro" id="IPR011263">
    <property type="entry name" value="DNA-dir_RNA_pol_RpoA/D/Rpb3"/>
</dbReference>
<dbReference type="KEGG" id="asx:CDL62_04505"/>
<dbReference type="Proteomes" id="UP000191055">
    <property type="component" value="Unassembled WGS sequence"/>
</dbReference>
<dbReference type="SUPFAM" id="SSF47789">
    <property type="entry name" value="C-terminal domain of RNA polymerase alpha subunit"/>
    <property type="match status" value="1"/>
</dbReference>
<dbReference type="Gene3D" id="2.170.120.12">
    <property type="entry name" value="DNA-directed RNA polymerase, insert domain"/>
    <property type="match status" value="1"/>
</dbReference>
<evidence type="ECO:0000256" key="8">
    <source>
        <dbReference type="ARBA" id="ARBA00032524"/>
    </source>
</evidence>
<dbReference type="Pfam" id="PF01193">
    <property type="entry name" value="RNA_pol_L"/>
    <property type="match status" value="1"/>
</dbReference>
<evidence type="ECO:0000256" key="7">
    <source>
        <dbReference type="ARBA" id="ARBA00023163"/>
    </source>
</evidence>
<sequence>MAILAFQKPDKVIMLDADDKFGRFEFRPLEPGYGITVGNALRRILLSSLEGFAITTVKIEGVDHEFSSIPGVVDDVTEIIMNLKQVRFKQTVEDNDSEKVTISITGKEALTAGELNNVLSNFKVLNPDLIIARMNPEVNLQMTITINKGRGYVPAEENRNSEMEFGTIAVDSIFTPIRNVQYSVENYRVEQKTDYEKLLVEISTDGSIHPKDALKEASKILIYHFMLFSDEKITLDTDEKSGNEEFDEEVLHMRQLLKTKLVDLDLSVRALNCLKAADVETLGELVQYNRNDLLKFRNFGKKSLTELDDLLVNLNLSFGMDITKYKLDKE</sequence>
<keyword evidence="5 11" id="KW-0808">Transferase</keyword>
<feature type="region of interest" description="Alpha N-terminal domain (alpha-NTD)" evidence="11">
    <location>
        <begin position="1"/>
        <end position="231"/>
    </location>
</feature>